<gene>
    <name evidence="1" type="ORF">PSM36_0805</name>
</gene>
<dbReference type="Proteomes" id="UP000187464">
    <property type="component" value="Chromosome I"/>
</dbReference>
<name>A0A1R3SVP0_9BACT</name>
<dbReference type="EMBL" id="LT605205">
    <property type="protein sequence ID" value="SCD19631.1"/>
    <property type="molecule type" value="Genomic_DNA"/>
</dbReference>
<dbReference type="AlphaFoldDB" id="A0A1R3SVP0"/>
<dbReference type="STRING" id="1642647.PSM36_0805"/>
<keyword evidence="2" id="KW-1185">Reference proteome</keyword>
<proteinExistence type="predicted"/>
<organism evidence="1 2">
    <name type="scientific">Proteiniphilum saccharofermentans</name>
    <dbReference type="NCBI Taxonomy" id="1642647"/>
    <lineage>
        <taxon>Bacteria</taxon>
        <taxon>Pseudomonadati</taxon>
        <taxon>Bacteroidota</taxon>
        <taxon>Bacteroidia</taxon>
        <taxon>Bacteroidales</taxon>
        <taxon>Dysgonomonadaceae</taxon>
        <taxon>Proteiniphilum</taxon>
    </lineage>
</organism>
<dbReference type="KEGG" id="psac:PSM36_0805"/>
<evidence type="ECO:0000313" key="2">
    <source>
        <dbReference type="Proteomes" id="UP000187464"/>
    </source>
</evidence>
<evidence type="ECO:0000313" key="1">
    <source>
        <dbReference type="EMBL" id="SCD19631.1"/>
    </source>
</evidence>
<reference evidence="1 2" key="1">
    <citation type="submission" date="2016-08" db="EMBL/GenBank/DDBJ databases">
        <authorList>
            <person name="Seilhamer J.J."/>
        </authorList>
    </citation>
    <scope>NUCLEOTIDE SEQUENCE [LARGE SCALE GENOMIC DNA]</scope>
    <source>
        <strain evidence="1">M3/6</strain>
    </source>
</reference>
<protein>
    <submittedName>
        <fullName evidence="1">Uncharacterized protein</fullName>
    </submittedName>
</protein>
<accession>A0A1R3SVP0</accession>
<sequence>MNSPVKLRFAGLLSNHHLYKPLKNYPYETSI</sequence>